<keyword evidence="1" id="KW-0472">Membrane</keyword>
<dbReference type="GO" id="GO:0016020">
    <property type="term" value="C:membrane"/>
    <property type="evidence" value="ECO:0007669"/>
    <property type="project" value="InterPro"/>
</dbReference>
<feature type="transmembrane region" description="Helical" evidence="1">
    <location>
        <begin position="62"/>
        <end position="80"/>
    </location>
</feature>
<dbReference type="SUPFAM" id="SSF103481">
    <property type="entry name" value="Multidrug resistance efflux transporter EmrE"/>
    <property type="match status" value="1"/>
</dbReference>
<feature type="transmembrane region" description="Helical" evidence="1">
    <location>
        <begin position="92"/>
        <end position="111"/>
    </location>
</feature>
<keyword evidence="1" id="KW-0812">Transmembrane</keyword>
<dbReference type="InterPro" id="IPR000620">
    <property type="entry name" value="EamA_dom"/>
</dbReference>
<feature type="transmembrane region" description="Helical" evidence="1">
    <location>
        <begin position="151"/>
        <end position="171"/>
    </location>
</feature>
<proteinExistence type="predicted"/>
<sequence length="300" mass="33721">MNWLLIALTAHFLFALVFIVDKFILSKTVLQPTVYAFYVGLLGITALALFPFGFGLLPINQILISFLAGFLFVLAILFFYQAIKLGEISRVVPIVGGAVPLFTLFFSYFLLDERLSWDQFIAFFLLIIGSVVMFWPRREKILAKASLNKRLFFSLLAAFFFASSYVLSKFIYLEQSFINGFIWIRLGGFLGAWLLLFWPNVRQAVFKTSKKIKFKVGGLAAANKSISAFSHLLLNYAIALGSVTLVNALQGVQYAFLLIIALFLSKKFPQIIKEQISNGVIMRKVMAICLISLGLVILAF</sequence>
<dbReference type="InterPro" id="IPR037185">
    <property type="entry name" value="EmrE-like"/>
</dbReference>
<dbReference type="Proteomes" id="UP000229894">
    <property type="component" value="Unassembled WGS sequence"/>
</dbReference>
<keyword evidence="1" id="KW-1133">Transmembrane helix</keyword>
<dbReference type="Pfam" id="PF00892">
    <property type="entry name" value="EamA"/>
    <property type="match status" value="1"/>
</dbReference>
<gene>
    <name evidence="3" type="ORF">COS49_00855</name>
</gene>
<evidence type="ECO:0000259" key="2">
    <source>
        <dbReference type="Pfam" id="PF00892"/>
    </source>
</evidence>
<organism evidence="3 4">
    <name type="scientific">Candidatus Portnoybacteria bacterium CG03_land_8_20_14_0_80_41_10</name>
    <dbReference type="NCBI Taxonomy" id="1974808"/>
    <lineage>
        <taxon>Bacteria</taxon>
        <taxon>Candidatus Portnoyibacteriota</taxon>
    </lineage>
</organism>
<evidence type="ECO:0000313" key="4">
    <source>
        <dbReference type="Proteomes" id="UP000229894"/>
    </source>
</evidence>
<feature type="transmembrane region" description="Helical" evidence="1">
    <location>
        <begin position="177"/>
        <end position="198"/>
    </location>
</feature>
<feature type="transmembrane region" description="Helical" evidence="1">
    <location>
        <begin position="276"/>
        <end position="299"/>
    </location>
</feature>
<name>A0A2M7BUX5_9BACT</name>
<evidence type="ECO:0000256" key="1">
    <source>
        <dbReference type="SAM" id="Phobius"/>
    </source>
</evidence>
<feature type="transmembrane region" description="Helical" evidence="1">
    <location>
        <begin position="37"/>
        <end position="56"/>
    </location>
</feature>
<feature type="transmembrane region" description="Helical" evidence="1">
    <location>
        <begin position="6"/>
        <end position="25"/>
    </location>
</feature>
<feature type="domain" description="EamA" evidence="2">
    <location>
        <begin position="2"/>
        <end position="134"/>
    </location>
</feature>
<feature type="transmembrane region" description="Helical" evidence="1">
    <location>
        <begin position="117"/>
        <end position="135"/>
    </location>
</feature>
<dbReference type="EMBL" id="PEUX01000019">
    <property type="protein sequence ID" value="PIV10382.1"/>
    <property type="molecule type" value="Genomic_DNA"/>
</dbReference>
<feature type="transmembrane region" description="Helical" evidence="1">
    <location>
        <begin position="245"/>
        <end position="264"/>
    </location>
</feature>
<evidence type="ECO:0000313" key="3">
    <source>
        <dbReference type="EMBL" id="PIV10382.1"/>
    </source>
</evidence>
<reference evidence="4" key="1">
    <citation type="submission" date="2017-09" db="EMBL/GenBank/DDBJ databases">
        <title>Depth-based differentiation of microbial function through sediment-hosted aquifers and enrichment of novel symbionts in the deep terrestrial subsurface.</title>
        <authorList>
            <person name="Probst A.J."/>
            <person name="Ladd B."/>
            <person name="Jarett J.K."/>
            <person name="Geller-Mcgrath D.E."/>
            <person name="Sieber C.M.K."/>
            <person name="Emerson J.B."/>
            <person name="Anantharaman K."/>
            <person name="Thomas B.C."/>
            <person name="Malmstrom R."/>
            <person name="Stieglmeier M."/>
            <person name="Klingl A."/>
            <person name="Woyke T."/>
            <person name="Ryan C.M."/>
            <person name="Banfield J.F."/>
        </authorList>
    </citation>
    <scope>NUCLEOTIDE SEQUENCE [LARGE SCALE GENOMIC DNA]</scope>
</reference>
<accession>A0A2M7BUX5</accession>
<dbReference type="AlphaFoldDB" id="A0A2M7BUX5"/>
<protein>
    <recommendedName>
        <fullName evidence="2">EamA domain-containing protein</fullName>
    </recommendedName>
</protein>
<dbReference type="Gene3D" id="1.10.3730.20">
    <property type="match status" value="1"/>
</dbReference>
<comment type="caution">
    <text evidence="3">The sequence shown here is derived from an EMBL/GenBank/DDBJ whole genome shotgun (WGS) entry which is preliminary data.</text>
</comment>